<keyword evidence="3" id="KW-1185">Reference proteome</keyword>
<dbReference type="EMBL" id="CP055153">
    <property type="protein sequence ID" value="QMU27859.1"/>
    <property type="molecule type" value="Genomic_DNA"/>
</dbReference>
<evidence type="ECO:0000259" key="1">
    <source>
        <dbReference type="Pfam" id="PF01595"/>
    </source>
</evidence>
<evidence type="ECO:0000313" key="2">
    <source>
        <dbReference type="EMBL" id="QMU27859.1"/>
    </source>
</evidence>
<dbReference type="Pfam" id="PF01595">
    <property type="entry name" value="CNNM"/>
    <property type="match status" value="1"/>
</dbReference>
<proteinExistence type="predicted"/>
<gene>
    <name evidence="2" type="ORF">HUW48_07305</name>
</gene>
<dbReference type="InterPro" id="IPR002550">
    <property type="entry name" value="CNNM"/>
</dbReference>
<dbReference type="Proteomes" id="UP000514509">
    <property type="component" value="Chromosome"/>
</dbReference>
<feature type="domain" description="CNNM transmembrane" evidence="1">
    <location>
        <begin position="4"/>
        <end position="56"/>
    </location>
</feature>
<organism evidence="2 3">
    <name type="scientific">Adhaeribacter radiodurans</name>
    <dbReference type="NCBI Taxonomy" id="2745197"/>
    <lineage>
        <taxon>Bacteria</taxon>
        <taxon>Pseudomonadati</taxon>
        <taxon>Bacteroidota</taxon>
        <taxon>Cytophagia</taxon>
        <taxon>Cytophagales</taxon>
        <taxon>Hymenobacteraceae</taxon>
        <taxon>Adhaeribacter</taxon>
    </lineage>
</organism>
<protein>
    <submittedName>
        <fullName evidence="2">DUF21 domain-containing protein</fullName>
    </submittedName>
</protein>
<sequence length="64" mass="7466">MEIIIILILTLLNGFFALTELSIISVRKTGLNKKLKKVGKKPKNCYNLSRNQKTFFLLFRWVLP</sequence>
<accession>A0A7L7L664</accession>
<dbReference type="KEGG" id="add:HUW48_07305"/>
<reference evidence="2 3" key="1">
    <citation type="submission" date="2020-08" db="EMBL/GenBank/DDBJ databases">
        <title>Adhaeribacter dokdonensis sp. nov., isolated from the rhizosphere of Elymus tsukushiensis, a plant native to the Dokdo Islands, Republic of Korea.</title>
        <authorList>
            <person name="Ghim S.Y."/>
        </authorList>
    </citation>
    <scope>NUCLEOTIDE SEQUENCE [LARGE SCALE GENOMIC DNA]</scope>
    <source>
        <strain evidence="2 3">KUDC8001</strain>
    </source>
</reference>
<dbReference type="AlphaFoldDB" id="A0A7L7L664"/>
<name>A0A7L7L664_9BACT</name>
<evidence type="ECO:0000313" key="3">
    <source>
        <dbReference type="Proteomes" id="UP000514509"/>
    </source>
</evidence>